<dbReference type="PROSITE" id="PS51007">
    <property type="entry name" value="CYTC"/>
    <property type="match status" value="1"/>
</dbReference>
<dbReference type="InterPro" id="IPR009056">
    <property type="entry name" value="Cyt_c-like_dom"/>
</dbReference>
<dbReference type="Gene3D" id="1.10.760.10">
    <property type="entry name" value="Cytochrome c-like domain"/>
    <property type="match status" value="1"/>
</dbReference>
<keyword evidence="4" id="KW-0249">Electron transport</keyword>
<comment type="caution">
    <text evidence="9">The sequence shown here is derived from an EMBL/GenBank/DDBJ whole genome shotgun (WGS) entry which is preliminary data.</text>
</comment>
<dbReference type="SUPFAM" id="SSF56524">
    <property type="entry name" value="Oxidoreductase molybdopterin-binding domain"/>
    <property type="match status" value="1"/>
</dbReference>
<proteinExistence type="predicted"/>
<feature type="signal peptide" evidence="7">
    <location>
        <begin position="1"/>
        <end position="19"/>
    </location>
</feature>
<evidence type="ECO:0000313" key="10">
    <source>
        <dbReference type="Proteomes" id="UP000276260"/>
    </source>
</evidence>
<evidence type="ECO:0000256" key="3">
    <source>
        <dbReference type="ARBA" id="ARBA00022723"/>
    </source>
</evidence>
<feature type="chain" id="PRO_5018223680" evidence="7">
    <location>
        <begin position="20"/>
        <end position="269"/>
    </location>
</feature>
<keyword evidence="2 6" id="KW-0349">Heme</keyword>
<dbReference type="EMBL" id="RRCF01000001">
    <property type="protein sequence ID" value="RRJ23445.1"/>
    <property type="molecule type" value="Genomic_DNA"/>
</dbReference>
<dbReference type="RefSeq" id="WP_052749327.1">
    <property type="nucleotide sequence ID" value="NZ_LAVS01000021.1"/>
</dbReference>
<evidence type="ECO:0000256" key="7">
    <source>
        <dbReference type="SAM" id="SignalP"/>
    </source>
</evidence>
<dbReference type="AlphaFoldDB" id="A0A3P3QQX5"/>
<dbReference type="Pfam" id="PF00034">
    <property type="entry name" value="Cytochrom_C"/>
    <property type="match status" value="1"/>
</dbReference>
<dbReference type="InterPro" id="IPR036909">
    <property type="entry name" value="Cyt_c-like_dom_sf"/>
</dbReference>
<evidence type="ECO:0000256" key="5">
    <source>
        <dbReference type="ARBA" id="ARBA00023004"/>
    </source>
</evidence>
<keyword evidence="7" id="KW-0732">Signal</keyword>
<evidence type="ECO:0000256" key="2">
    <source>
        <dbReference type="ARBA" id="ARBA00022617"/>
    </source>
</evidence>
<reference evidence="9 10" key="1">
    <citation type="submission" date="2018-11" db="EMBL/GenBank/DDBJ databases">
        <title>Draft genome analysis of Rheinheimera mesophila isolated from an industrial waste site.</title>
        <authorList>
            <person name="Yu Q."/>
            <person name="Qi Y."/>
            <person name="Zhang H."/>
            <person name="Lu Y."/>
            <person name="Pu J."/>
        </authorList>
    </citation>
    <scope>NUCLEOTIDE SEQUENCE [LARGE SCALE GENOMIC DNA]</scope>
    <source>
        <strain evidence="9 10">IITR13</strain>
    </source>
</reference>
<dbReference type="OrthoDB" id="9809720at2"/>
<keyword evidence="10" id="KW-1185">Reference proteome</keyword>
<evidence type="ECO:0000313" key="9">
    <source>
        <dbReference type="EMBL" id="RRJ23445.1"/>
    </source>
</evidence>
<dbReference type="PANTHER" id="PTHR37823">
    <property type="entry name" value="CYTOCHROME C-553-LIKE"/>
    <property type="match status" value="1"/>
</dbReference>
<dbReference type="GO" id="GO:0009055">
    <property type="term" value="F:electron transfer activity"/>
    <property type="evidence" value="ECO:0007669"/>
    <property type="project" value="InterPro"/>
</dbReference>
<evidence type="ECO:0000256" key="4">
    <source>
        <dbReference type="ARBA" id="ARBA00022982"/>
    </source>
</evidence>
<sequence>MNRVWWIVLWWAVMPSCLAAQDLQIQLPEQKLTWSLAQIKQQVPVQQIKLVDPVYNSEKSFEGVSLLQLLKAAGYTPGQAADEVVLTASDGYAPSMPLEYLLDDQAVMVFAESGKKDFEFALVAQGKAMVSPAPFYLVWKQGKAVEKTRPWPYQLVKLELVSFQQRYPKLYPTNAAQNSAAYQGFLLFKQSCISCHSINLQGGELGPELNAPKNVTEYWTDDHLKAFIPNASGYRYKSKMPTFPQFSDKDIDHLVAYLKHMKSYKIQTP</sequence>
<gene>
    <name evidence="9" type="ORF">EIK76_05085</name>
</gene>
<organism evidence="9 10">
    <name type="scientific">Rheinheimera mesophila</name>
    <dbReference type="NCBI Taxonomy" id="1547515"/>
    <lineage>
        <taxon>Bacteria</taxon>
        <taxon>Pseudomonadati</taxon>
        <taxon>Pseudomonadota</taxon>
        <taxon>Gammaproteobacteria</taxon>
        <taxon>Chromatiales</taxon>
        <taxon>Chromatiaceae</taxon>
        <taxon>Rheinheimera</taxon>
    </lineage>
</organism>
<accession>A0A3P3QQX5</accession>
<dbReference type="PANTHER" id="PTHR37823:SF1">
    <property type="entry name" value="CYTOCHROME C-553-LIKE"/>
    <property type="match status" value="1"/>
</dbReference>
<dbReference type="InterPro" id="IPR051811">
    <property type="entry name" value="Cytochrome_c550/c551-like"/>
</dbReference>
<keyword evidence="5 6" id="KW-0408">Iron</keyword>
<keyword evidence="1" id="KW-0813">Transport</keyword>
<evidence type="ECO:0000259" key="8">
    <source>
        <dbReference type="PROSITE" id="PS51007"/>
    </source>
</evidence>
<evidence type="ECO:0000256" key="6">
    <source>
        <dbReference type="PROSITE-ProRule" id="PRU00433"/>
    </source>
</evidence>
<dbReference type="InterPro" id="IPR036374">
    <property type="entry name" value="OxRdtase_Mopterin-bd_sf"/>
</dbReference>
<name>A0A3P3QQX5_9GAMM</name>
<evidence type="ECO:0000256" key="1">
    <source>
        <dbReference type="ARBA" id="ARBA00022448"/>
    </source>
</evidence>
<dbReference type="Proteomes" id="UP000276260">
    <property type="component" value="Unassembled WGS sequence"/>
</dbReference>
<dbReference type="Gene3D" id="3.90.420.10">
    <property type="entry name" value="Oxidoreductase, molybdopterin-binding domain"/>
    <property type="match status" value="1"/>
</dbReference>
<dbReference type="GO" id="GO:0020037">
    <property type="term" value="F:heme binding"/>
    <property type="evidence" value="ECO:0007669"/>
    <property type="project" value="InterPro"/>
</dbReference>
<dbReference type="GO" id="GO:0046872">
    <property type="term" value="F:metal ion binding"/>
    <property type="evidence" value="ECO:0007669"/>
    <property type="project" value="UniProtKB-KW"/>
</dbReference>
<feature type="domain" description="Cytochrome c" evidence="8">
    <location>
        <begin position="179"/>
        <end position="262"/>
    </location>
</feature>
<protein>
    <submittedName>
        <fullName evidence="9">Cytochrome c</fullName>
    </submittedName>
</protein>
<dbReference type="SUPFAM" id="SSF46626">
    <property type="entry name" value="Cytochrome c"/>
    <property type="match status" value="1"/>
</dbReference>
<keyword evidence="3 6" id="KW-0479">Metal-binding</keyword>